<dbReference type="InterPro" id="IPR027417">
    <property type="entry name" value="P-loop_NTPase"/>
</dbReference>
<dbReference type="RefSeq" id="WP_268786134.1">
    <property type="nucleotide sequence ID" value="NZ_JAPQYE010000004.1"/>
</dbReference>
<dbReference type="Pfam" id="PF07683">
    <property type="entry name" value="CobW_C"/>
    <property type="match status" value="1"/>
</dbReference>
<reference evidence="2" key="1">
    <citation type="submission" date="2022-12" db="EMBL/GenBank/DDBJ databases">
        <title>Whole genome sequence of Mycolicibacterium iranicum strain SBH312.</title>
        <authorList>
            <person name="Jani J."/>
            <person name="Arifin Mustapha Z."/>
            <person name="Ahmed K."/>
            <person name="Kai Ling C."/>
        </authorList>
    </citation>
    <scope>NUCLEOTIDE SEQUENCE</scope>
    <source>
        <strain evidence="2">SBH312</strain>
    </source>
</reference>
<feature type="domain" description="CobW C-terminal" evidence="1">
    <location>
        <begin position="217"/>
        <end position="333"/>
    </location>
</feature>
<evidence type="ECO:0000259" key="1">
    <source>
        <dbReference type="SMART" id="SM00833"/>
    </source>
</evidence>
<dbReference type="InterPro" id="IPR011629">
    <property type="entry name" value="CobW-like_C"/>
</dbReference>
<dbReference type="EMBL" id="JAPQYE010000004">
    <property type="protein sequence ID" value="MCZ0728819.1"/>
    <property type="molecule type" value="Genomic_DNA"/>
</dbReference>
<accession>A0ABT4HG89</accession>
<dbReference type="Gene3D" id="3.40.50.300">
    <property type="entry name" value="P-loop containing nucleotide triphosphate hydrolases"/>
    <property type="match status" value="1"/>
</dbReference>
<comment type="caution">
    <text evidence="2">The sequence shown here is derived from an EMBL/GenBank/DDBJ whole genome shotgun (WGS) entry which is preliminary data.</text>
</comment>
<proteinExistence type="predicted"/>
<dbReference type="Pfam" id="PF02492">
    <property type="entry name" value="cobW"/>
    <property type="match status" value="1"/>
</dbReference>
<dbReference type="PANTHER" id="PTHR43603">
    <property type="entry name" value="COBW DOMAIN-CONTAINING PROTEIN DDB_G0274527"/>
    <property type="match status" value="1"/>
</dbReference>
<name>A0ABT4HG89_MYCIR</name>
<dbReference type="SUPFAM" id="SSF90002">
    <property type="entry name" value="Hypothetical protein YjiA, C-terminal domain"/>
    <property type="match status" value="1"/>
</dbReference>
<gene>
    <name evidence="2" type="ORF">OY187_12235</name>
</gene>
<sequence length="363" mass="39806">MTGRGDVEDIAGVLLGGQGTALVEHHFDGHVVHRKTTIMQQGIAVSADAILELTNCCLSCTVRNDLLEHLRRLHRRPDVDRIAVRLSPWMEPEPVCFAIGHSPASRDVSIAAVVTAVDTSSWLPDALGEDELDDGRTVAQVAVAQVEFADVLVLTRPHPDTLAVARRLAPRARVTVGTERLELALANLESDARRGRSDDLHGSLLAGQPPLEPAGPVRLFEFQAHRPFHPQRLHAAVDSLLDGVVRSRGRLWVASQPDQAMWLESAGGGLRVTRAGKWLAAMSSREVAYVGPERRAMADLIWDYRHGDRHTSMTVLTCGADPAEILAALQSALLTEVEMRRPEEWGRYDDPFGDWNADEARLA</sequence>
<evidence type="ECO:0000313" key="3">
    <source>
        <dbReference type="Proteomes" id="UP001084650"/>
    </source>
</evidence>
<dbReference type="NCBIfam" id="NF047431">
    <property type="entry name" value="hiber_recruit"/>
    <property type="match status" value="1"/>
</dbReference>
<evidence type="ECO:0000313" key="2">
    <source>
        <dbReference type="EMBL" id="MCZ0728819.1"/>
    </source>
</evidence>
<protein>
    <submittedName>
        <fullName evidence="2">GTP-binding protein</fullName>
    </submittedName>
</protein>
<dbReference type="InterPro" id="IPR051927">
    <property type="entry name" value="Zn_Chap_cDPG_Synth"/>
</dbReference>
<dbReference type="PANTHER" id="PTHR43603:SF1">
    <property type="entry name" value="ZINC-REGULATED GTPASE METALLOPROTEIN ACTIVATOR 1"/>
    <property type="match status" value="1"/>
</dbReference>
<organism evidence="2 3">
    <name type="scientific">Mycolicibacterium iranicum</name>
    <name type="common">Mycobacterium iranicum</name>
    <dbReference type="NCBI Taxonomy" id="912594"/>
    <lineage>
        <taxon>Bacteria</taxon>
        <taxon>Bacillati</taxon>
        <taxon>Actinomycetota</taxon>
        <taxon>Actinomycetes</taxon>
        <taxon>Mycobacteriales</taxon>
        <taxon>Mycobacteriaceae</taxon>
        <taxon>Mycolicibacterium</taxon>
    </lineage>
</organism>
<dbReference type="Proteomes" id="UP001084650">
    <property type="component" value="Unassembled WGS sequence"/>
</dbReference>
<dbReference type="SMART" id="SM00833">
    <property type="entry name" value="CobW_C"/>
    <property type="match status" value="1"/>
</dbReference>
<dbReference type="InterPro" id="IPR003495">
    <property type="entry name" value="CobW/HypB/UreG_nucleotide-bd"/>
</dbReference>
<keyword evidence="3" id="KW-1185">Reference proteome</keyword>